<evidence type="ECO:0000313" key="2">
    <source>
        <dbReference type="Proteomes" id="UP000292702"/>
    </source>
</evidence>
<dbReference type="AlphaFoldDB" id="A0A4R0RMV5"/>
<proteinExistence type="predicted"/>
<evidence type="ECO:0000313" key="1">
    <source>
        <dbReference type="EMBL" id="TCD68976.1"/>
    </source>
</evidence>
<comment type="caution">
    <text evidence="1">The sequence shown here is derived from an EMBL/GenBank/DDBJ whole genome shotgun (WGS) entry which is preliminary data.</text>
</comment>
<name>A0A4R0RMV5_9APHY</name>
<keyword evidence="2" id="KW-1185">Reference proteome</keyword>
<organism evidence="1 2">
    <name type="scientific">Steccherinum ochraceum</name>
    <dbReference type="NCBI Taxonomy" id="92696"/>
    <lineage>
        <taxon>Eukaryota</taxon>
        <taxon>Fungi</taxon>
        <taxon>Dikarya</taxon>
        <taxon>Basidiomycota</taxon>
        <taxon>Agaricomycotina</taxon>
        <taxon>Agaricomycetes</taxon>
        <taxon>Polyporales</taxon>
        <taxon>Steccherinaceae</taxon>
        <taxon>Steccherinum</taxon>
    </lineage>
</organism>
<gene>
    <name evidence="1" type="ORF">EIP91_009198</name>
</gene>
<sequence>MPFESKLVPGSTTGSIRFASIEVWLQTCASLSRSTVKRIQFKNTVASIRTRSVIIRTDVACSQNLWERSRQHFYISLACQNGTGPLVVEWQISAGRSHRLLQTRLEGEADLRDETVTKLGLRDRSKDMKTQYTLRIPRLDKGGLIVLKISKNPTQGLHVDLTYEFKFVSLSQNRLVPFSHAP</sequence>
<dbReference type="EMBL" id="RWJN01000052">
    <property type="protein sequence ID" value="TCD68976.1"/>
    <property type="molecule type" value="Genomic_DNA"/>
</dbReference>
<accession>A0A4R0RMV5</accession>
<reference evidence="1 2" key="1">
    <citation type="submission" date="2018-11" db="EMBL/GenBank/DDBJ databases">
        <title>Genome assembly of Steccherinum ochraceum LE-BIN_3174, the white-rot fungus of the Steccherinaceae family (The Residual Polyporoid clade, Polyporales, Basidiomycota).</title>
        <authorList>
            <person name="Fedorova T.V."/>
            <person name="Glazunova O.A."/>
            <person name="Landesman E.O."/>
            <person name="Moiseenko K.V."/>
            <person name="Psurtseva N.V."/>
            <person name="Savinova O.S."/>
            <person name="Shakhova N.V."/>
            <person name="Tyazhelova T.V."/>
            <person name="Vasina D.V."/>
        </authorList>
    </citation>
    <scope>NUCLEOTIDE SEQUENCE [LARGE SCALE GENOMIC DNA]</scope>
    <source>
        <strain evidence="1 2">LE-BIN_3174</strain>
    </source>
</reference>
<protein>
    <submittedName>
        <fullName evidence="1">Uncharacterized protein</fullName>
    </submittedName>
</protein>
<dbReference type="Proteomes" id="UP000292702">
    <property type="component" value="Unassembled WGS sequence"/>
</dbReference>